<dbReference type="PANTHER" id="PTHR46566:SF5">
    <property type="entry name" value="1-PHOSPHOFRUCTOKINASE"/>
    <property type="match status" value="1"/>
</dbReference>
<dbReference type="RefSeq" id="WP_348826978.1">
    <property type="nucleotide sequence ID" value="NZ_CP098827.1"/>
</dbReference>
<dbReference type="FunFam" id="3.40.1190.20:FF:000001">
    <property type="entry name" value="Phosphofructokinase"/>
    <property type="match status" value="1"/>
</dbReference>
<proteinExistence type="inferred from homology"/>
<dbReference type="GO" id="GO:0044281">
    <property type="term" value="P:small molecule metabolic process"/>
    <property type="evidence" value="ECO:0007669"/>
    <property type="project" value="UniProtKB-ARBA"/>
</dbReference>
<comment type="similarity">
    <text evidence="1 7 8">Belongs to the carbohydrate kinase PfkB family.</text>
</comment>
<dbReference type="InterPro" id="IPR017583">
    <property type="entry name" value="Tagatose/fructose_Pkinase"/>
</dbReference>
<feature type="domain" description="Carbohydrate kinase PfkB" evidence="9">
    <location>
        <begin position="23"/>
        <end position="304"/>
    </location>
</feature>
<comment type="catalytic activity">
    <reaction evidence="6 8">
        <text>beta-D-fructose 1-phosphate + ATP = beta-D-fructose 1,6-bisphosphate + ADP + H(+)</text>
        <dbReference type="Rhea" id="RHEA:14213"/>
        <dbReference type="ChEBI" id="CHEBI:15378"/>
        <dbReference type="ChEBI" id="CHEBI:30616"/>
        <dbReference type="ChEBI" id="CHEBI:32966"/>
        <dbReference type="ChEBI" id="CHEBI:138881"/>
        <dbReference type="ChEBI" id="CHEBI:456216"/>
        <dbReference type="EC" id="2.7.1.56"/>
    </reaction>
</comment>
<evidence type="ECO:0000256" key="8">
    <source>
        <dbReference type="RuleBase" id="RU369061"/>
    </source>
</evidence>
<keyword evidence="2 7" id="KW-0808">Transferase</keyword>
<organism evidence="10">
    <name type="scientific">Halomonas sp. RT37</name>
    <dbReference type="NCBI Taxonomy" id="2950872"/>
    <lineage>
        <taxon>Bacteria</taxon>
        <taxon>Pseudomonadati</taxon>
        <taxon>Pseudomonadota</taxon>
        <taxon>Gammaproteobacteria</taxon>
        <taxon>Oceanospirillales</taxon>
        <taxon>Halomonadaceae</taxon>
        <taxon>Halomonas</taxon>
    </lineage>
</organism>
<dbReference type="InterPro" id="IPR011611">
    <property type="entry name" value="PfkB_dom"/>
</dbReference>
<dbReference type="GO" id="GO:0016052">
    <property type="term" value="P:carbohydrate catabolic process"/>
    <property type="evidence" value="ECO:0007669"/>
    <property type="project" value="UniProtKB-ARBA"/>
</dbReference>
<keyword evidence="5 8" id="KW-0067">ATP-binding</keyword>
<dbReference type="GO" id="GO:0008662">
    <property type="term" value="F:1-phosphofructokinase activity"/>
    <property type="evidence" value="ECO:0007669"/>
    <property type="project" value="UniProtKB-UniRule"/>
</dbReference>
<name>A0AAU7KEQ2_9GAMM</name>
<dbReference type="GO" id="GO:0005524">
    <property type="term" value="F:ATP binding"/>
    <property type="evidence" value="ECO:0007669"/>
    <property type="project" value="UniProtKB-UniRule"/>
</dbReference>
<dbReference type="PIRSF" id="PIRSF000535">
    <property type="entry name" value="1PFK/6PFK/LacC"/>
    <property type="match status" value="1"/>
</dbReference>
<evidence type="ECO:0000256" key="7">
    <source>
        <dbReference type="PIRNR" id="PIRNR000535"/>
    </source>
</evidence>
<evidence type="ECO:0000256" key="3">
    <source>
        <dbReference type="ARBA" id="ARBA00022741"/>
    </source>
</evidence>
<dbReference type="InterPro" id="IPR022463">
    <property type="entry name" value="1-PFruKinase"/>
</dbReference>
<comment type="function">
    <text evidence="8">Catalyzes the ATP-dependent phosphorylation of fructose-l-phosphate to fructose-l,6-bisphosphate.</text>
</comment>
<dbReference type="PROSITE" id="PS00583">
    <property type="entry name" value="PFKB_KINASES_1"/>
    <property type="match status" value="1"/>
</dbReference>
<dbReference type="CDD" id="cd01164">
    <property type="entry name" value="FruK_PfkB_like"/>
    <property type="match status" value="1"/>
</dbReference>
<dbReference type="GO" id="GO:0005829">
    <property type="term" value="C:cytosol"/>
    <property type="evidence" value="ECO:0007669"/>
    <property type="project" value="TreeGrafter"/>
</dbReference>
<evidence type="ECO:0000256" key="6">
    <source>
        <dbReference type="ARBA" id="ARBA00047745"/>
    </source>
</evidence>
<sequence length="333" mass="34286">MSEISGNAAKPPVLTVSANPALDLSVAVDRLTPGALHRAESVELTAAGKGVNMARVLAALGHPVCVTGFLGSDNDSPFIDAFAEMGVEDAFVRLPGATRINTKLSEADGRVSDINAPGLSVDADAWQRLIATIEARLTTPALRPAAVMIGGSQPPGVGASALAELITRIKATGVPVWVDTSGEALKAAVKAGADAVKPNLEELADWADRDIATDVDVQRAALELYAAGVGDVLISAGADGVTWLGPHGLWQSLPPAVRVANTVCAGDTLFAAMLHGVLCEAPVEQALRFATALSAEAVRHTGVGRADASDFTDLLSDTRVRRLNDVEARGVLA</sequence>
<dbReference type="AlphaFoldDB" id="A0AAU7KEQ2"/>
<evidence type="ECO:0000256" key="2">
    <source>
        <dbReference type="ARBA" id="ARBA00022679"/>
    </source>
</evidence>
<accession>A0AAU7KEQ2</accession>
<evidence type="ECO:0000256" key="5">
    <source>
        <dbReference type="ARBA" id="ARBA00022840"/>
    </source>
</evidence>
<evidence type="ECO:0000256" key="1">
    <source>
        <dbReference type="ARBA" id="ARBA00010688"/>
    </source>
</evidence>
<dbReference type="Pfam" id="PF00294">
    <property type="entry name" value="PfkB"/>
    <property type="match status" value="1"/>
</dbReference>
<dbReference type="Gene3D" id="3.40.1190.20">
    <property type="match status" value="1"/>
</dbReference>
<evidence type="ECO:0000313" key="10">
    <source>
        <dbReference type="EMBL" id="XBO70145.1"/>
    </source>
</evidence>
<keyword evidence="4 8" id="KW-0418">Kinase</keyword>
<gene>
    <name evidence="10" type="primary">pfkB</name>
    <name evidence="10" type="ORF">NFG58_16185</name>
</gene>
<protein>
    <recommendedName>
        <fullName evidence="7">Phosphofructokinase</fullName>
    </recommendedName>
</protein>
<dbReference type="EMBL" id="CP098827">
    <property type="protein sequence ID" value="XBO70145.1"/>
    <property type="molecule type" value="Genomic_DNA"/>
</dbReference>
<keyword evidence="3 8" id="KW-0547">Nucleotide-binding</keyword>
<reference evidence="10" key="1">
    <citation type="submission" date="2022-06" db="EMBL/GenBank/DDBJ databases">
        <title>A novel DMS-producing enzyme.</title>
        <authorList>
            <person name="Zhang Y."/>
        </authorList>
    </citation>
    <scope>NUCLEOTIDE SEQUENCE</scope>
    <source>
        <strain evidence="10">RT37</strain>
    </source>
</reference>
<dbReference type="PANTHER" id="PTHR46566">
    <property type="entry name" value="1-PHOSPHOFRUCTOKINASE-RELATED"/>
    <property type="match status" value="1"/>
</dbReference>
<dbReference type="InterPro" id="IPR029056">
    <property type="entry name" value="Ribokinase-like"/>
</dbReference>
<dbReference type="NCBIfam" id="TIGR03168">
    <property type="entry name" value="1-PFK"/>
    <property type="match status" value="1"/>
</dbReference>
<dbReference type="SUPFAM" id="SSF53613">
    <property type="entry name" value="Ribokinase-like"/>
    <property type="match status" value="1"/>
</dbReference>
<evidence type="ECO:0000259" key="9">
    <source>
        <dbReference type="Pfam" id="PF00294"/>
    </source>
</evidence>
<dbReference type="InterPro" id="IPR002173">
    <property type="entry name" value="Carboh/pur_kinase_PfkB_CS"/>
</dbReference>
<dbReference type="NCBIfam" id="TIGR03828">
    <property type="entry name" value="pfkB"/>
    <property type="match status" value="1"/>
</dbReference>
<evidence type="ECO:0000256" key="4">
    <source>
        <dbReference type="ARBA" id="ARBA00022777"/>
    </source>
</evidence>